<dbReference type="PANTHER" id="PTHR43265:SF1">
    <property type="entry name" value="ESTERASE ESTD"/>
    <property type="match status" value="1"/>
</dbReference>
<dbReference type="Pfam" id="PF12146">
    <property type="entry name" value="Hydrolase_4"/>
    <property type="match status" value="1"/>
</dbReference>
<name>A0ABU4T508_9PSEU</name>
<proteinExistence type="predicted"/>
<dbReference type="PANTHER" id="PTHR43265">
    <property type="entry name" value="ESTERASE ESTD"/>
    <property type="match status" value="1"/>
</dbReference>
<feature type="domain" description="Serine aminopeptidase S33" evidence="1">
    <location>
        <begin position="43"/>
        <end position="133"/>
    </location>
</feature>
<protein>
    <submittedName>
        <fullName evidence="2">Alpha/beta hydrolase</fullName>
    </submittedName>
</protein>
<keyword evidence="2" id="KW-0378">Hydrolase</keyword>
<evidence type="ECO:0000259" key="1">
    <source>
        <dbReference type="Pfam" id="PF12146"/>
    </source>
</evidence>
<dbReference type="RefSeq" id="WP_319968051.1">
    <property type="nucleotide sequence ID" value="NZ_JAXAVW010000018.1"/>
</dbReference>
<dbReference type="SUPFAM" id="SSF53474">
    <property type="entry name" value="alpha/beta-Hydrolases"/>
    <property type="match status" value="1"/>
</dbReference>
<reference evidence="2 3" key="1">
    <citation type="submission" date="2023-11" db="EMBL/GenBank/DDBJ databases">
        <title>Lentzea sokolovensis, sp. nov., Lentzea kristufkii, sp. nov., and Lentzea miocenensis, sp. nov., rare actinobacteria from Sokolov Coal Basin, Miocene lacustrine sediment, Czech Republic.</title>
        <authorList>
            <person name="Lara A."/>
            <person name="Kotroba L."/>
            <person name="Nouioui I."/>
            <person name="Neumann-Schaal M."/>
            <person name="Mast Y."/>
            <person name="Chronakova A."/>
        </authorList>
    </citation>
    <scope>NUCLEOTIDE SEQUENCE [LARGE SCALE GENOMIC DNA]</scope>
    <source>
        <strain evidence="2 3">BCCO 10_0856</strain>
    </source>
</reference>
<sequence>MDYRKALFAGSSGEQLAGRLEMPAGPVVATAMFAHCFTCGKDSVAASRISRELAARGVAVLRFDFTGLGQSDGDFANTTFTSNVDDLVCAATHLRDTIGAPSVLIGHSLGGAAVLAAAHRVPEVRAVVTIGAPADTAHVRHLLGSSIGEIETHGVAEVVLAGRPFQISKDFLADINQQNQAACIAGLGRALLVMHSPQDELVGVENARTIYEAARHPKSFISLDGADHLLTDRSDAIYVAEVLAAWSSRYLTM</sequence>
<dbReference type="EMBL" id="JAXAVW010000018">
    <property type="protein sequence ID" value="MDX8033023.1"/>
    <property type="molecule type" value="Genomic_DNA"/>
</dbReference>
<comment type="caution">
    <text evidence="2">The sequence shown here is derived from an EMBL/GenBank/DDBJ whole genome shotgun (WGS) entry which is preliminary data.</text>
</comment>
<dbReference type="GO" id="GO:0016787">
    <property type="term" value="F:hydrolase activity"/>
    <property type="evidence" value="ECO:0007669"/>
    <property type="project" value="UniProtKB-KW"/>
</dbReference>
<dbReference type="InterPro" id="IPR022742">
    <property type="entry name" value="Hydrolase_4"/>
</dbReference>
<dbReference type="Proteomes" id="UP001285521">
    <property type="component" value="Unassembled WGS sequence"/>
</dbReference>
<evidence type="ECO:0000313" key="2">
    <source>
        <dbReference type="EMBL" id="MDX8033023.1"/>
    </source>
</evidence>
<gene>
    <name evidence="2" type="ORF">SK803_22635</name>
</gene>
<dbReference type="InterPro" id="IPR053145">
    <property type="entry name" value="AB_hydrolase_Est10"/>
</dbReference>
<evidence type="ECO:0000313" key="3">
    <source>
        <dbReference type="Proteomes" id="UP001285521"/>
    </source>
</evidence>
<organism evidence="2 3">
    <name type="scientific">Lentzea miocenica</name>
    <dbReference type="NCBI Taxonomy" id="3095431"/>
    <lineage>
        <taxon>Bacteria</taxon>
        <taxon>Bacillati</taxon>
        <taxon>Actinomycetota</taxon>
        <taxon>Actinomycetes</taxon>
        <taxon>Pseudonocardiales</taxon>
        <taxon>Pseudonocardiaceae</taxon>
        <taxon>Lentzea</taxon>
    </lineage>
</organism>
<keyword evidence="3" id="KW-1185">Reference proteome</keyword>
<dbReference type="InterPro" id="IPR029058">
    <property type="entry name" value="AB_hydrolase_fold"/>
</dbReference>
<accession>A0ABU4T508</accession>
<dbReference type="Gene3D" id="3.40.50.1820">
    <property type="entry name" value="alpha/beta hydrolase"/>
    <property type="match status" value="1"/>
</dbReference>